<keyword evidence="7 10" id="KW-0808">Transferase</keyword>
<dbReference type="Pfam" id="PF22019">
    <property type="entry name" value="GlgB_N"/>
    <property type="match status" value="1"/>
</dbReference>
<dbReference type="InterPro" id="IPR006047">
    <property type="entry name" value="GH13_cat_dom"/>
</dbReference>
<dbReference type="PANTHER" id="PTHR43651">
    <property type="entry name" value="1,4-ALPHA-GLUCAN-BRANCHING ENZYME"/>
    <property type="match status" value="1"/>
</dbReference>
<dbReference type="CDD" id="cd02855">
    <property type="entry name" value="E_set_GBE_prok_N"/>
    <property type="match status" value="1"/>
</dbReference>
<evidence type="ECO:0000256" key="10">
    <source>
        <dbReference type="HAMAP-Rule" id="MF_00685"/>
    </source>
</evidence>
<dbReference type="SUPFAM" id="SSF51011">
    <property type="entry name" value="Glycosyl hydrolase domain"/>
    <property type="match status" value="1"/>
</dbReference>
<dbReference type="SMART" id="SM00642">
    <property type="entry name" value="Aamy"/>
    <property type="match status" value="1"/>
</dbReference>
<sequence length="779" mass="86187">MPPRMTALPVPDAQPGAQPGPSLGAFPGAPSADLVAALQRAESADPFAVLGPHRLADASPGWALRVLLPGAVQVSAVTPKGALLAPLRCVTGSDLWCGVLPASETAPDYRLQIDWGTHQSRLDDAYRFGSQLRETDLWLLSEGTHLRPYEALGAHPLDVGGVGGVRFAVWAPSARRVSVVGSFNSWDGRRHAMRLHPASGVWEIFIPHVAEGDLYRFELVGADGRLRLKSDPYANRAELRPSTASIVQRLPAGVASSPLRRRANALDAPISIYEAHLGSWRRGPDNRWLSYRELAAQLVPYVRDMGFTHIELLPVQEHPFDGSWGYQPTGLFAPTSRFGSPEDFKHFVDTAHAAGLGVILDWVPAHFPTDEHGLAQFDGTHLYEHADPREGFHPDWQTLIYNYGRREVRNFLIGNALYWIERFGIDGLRVDAVASMLYRDYSRKEGEWIPNQHGGRENLEAISFLRRMNRAIGIERPEAIMIAEESTSFAGVSRPPSDDCESGGLGFHYKWNMGWMNDTLRYLARDPVHRSFHQDELRFSLVYAFSENFMLPLSHDEVVHGKGSLLRKMPGNDWRRFANLRAAYGYMWGHPGKKLLFMGNEIGQWGEWNAEAQLDWPLLEREPHAGLQRLVRDLNLVLRHHPALYQRDVSGDGFEWLRHDDAASSVLAFVRKAGGDAPPVVVVSHFTPEVRHGYRIGLPQGGQWESLLNTDDAAYGGSGVSPGPLQAEAVPWDGQPQSLVLTLPPLATLMLRPAGGPLPVDFSALIASEAATEGTDARP</sequence>
<comment type="caution">
    <text evidence="13">The sequence shown here is derived from an EMBL/GenBank/DDBJ whole genome shotgun (WGS) entry which is preliminary data.</text>
</comment>
<name>A0ABP3VDC9_9BURK</name>
<dbReference type="Pfam" id="PF02806">
    <property type="entry name" value="Alpha-amylase_C"/>
    <property type="match status" value="1"/>
</dbReference>
<dbReference type="InterPro" id="IPR037439">
    <property type="entry name" value="Branching_enzy"/>
</dbReference>
<dbReference type="SUPFAM" id="SSF51445">
    <property type="entry name" value="(Trans)glycosidases"/>
    <property type="match status" value="1"/>
</dbReference>
<dbReference type="NCBIfam" id="TIGR01515">
    <property type="entry name" value="branching_enzym"/>
    <property type="match status" value="1"/>
</dbReference>
<dbReference type="HAMAP" id="MF_00685">
    <property type="entry name" value="GlgB"/>
    <property type="match status" value="1"/>
</dbReference>
<evidence type="ECO:0000313" key="13">
    <source>
        <dbReference type="EMBL" id="GAA0751915.1"/>
    </source>
</evidence>
<accession>A0ABP3VDC9</accession>
<dbReference type="InterPro" id="IPR006048">
    <property type="entry name" value="A-amylase/branching_C"/>
</dbReference>
<dbReference type="InterPro" id="IPR014756">
    <property type="entry name" value="Ig_E-set"/>
</dbReference>
<dbReference type="InterPro" id="IPR013780">
    <property type="entry name" value="Glyco_hydro_b"/>
</dbReference>
<dbReference type="Gene3D" id="2.60.40.10">
    <property type="entry name" value="Immunoglobulins"/>
    <property type="match status" value="1"/>
</dbReference>
<keyword evidence="6 10" id="KW-0328">Glycosyltransferase</keyword>
<keyword evidence="8 10" id="KW-0320">Glycogen biosynthesis</keyword>
<feature type="region of interest" description="Disordered" evidence="11">
    <location>
        <begin position="1"/>
        <end position="26"/>
    </location>
</feature>
<keyword evidence="14" id="KW-1185">Reference proteome</keyword>
<dbReference type="PANTHER" id="PTHR43651:SF3">
    <property type="entry name" value="1,4-ALPHA-GLUCAN-BRANCHING ENZYME"/>
    <property type="match status" value="1"/>
</dbReference>
<evidence type="ECO:0000256" key="8">
    <source>
        <dbReference type="ARBA" id="ARBA00023056"/>
    </source>
</evidence>
<gene>
    <name evidence="10 13" type="primary">glgB</name>
    <name evidence="13" type="ORF">GCM10009107_25170</name>
</gene>
<evidence type="ECO:0000256" key="6">
    <source>
        <dbReference type="ARBA" id="ARBA00022676"/>
    </source>
</evidence>
<dbReference type="NCBIfam" id="NF003811">
    <property type="entry name" value="PRK05402.1"/>
    <property type="match status" value="1"/>
</dbReference>
<comment type="function">
    <text evidence="2 10">Catalyzes the formation of the alpha-1,6-glucosidic linkages in glycogen by scission of a 1,4-alpha-linked oligosaccharide from growing alpha-1,4-glucan chains and the subsequent attachment of the oligosaccharide to the alpha-1,6 position.</text>
</comment>
<evidence type="ECO:0000256" key="9">
    <source>
        <dbReference type="ARBA" id="ARBA00023277"/>
    </source>
</evidence>
<dbReference type="Proteomes" id="UP001500279">
    <property type="component" value="Unassembled WGS sequence"/>
</dbReference>
<evidence type="ECO:0000259" key="12">
    <source>
        <dbReference type="SMART" id="SM00642"/>
    </source>
</evidence>
<reference evidence="14" key="1">
    <citation type="journal article" date="2019" name="Int. J. Syst. Evol. Microbiol.">
        <title>The Global Catalogue of Microorganisms (GCM) 10K type strain sequencing project: providing services to taxonomists for standard genome sequencing and annotation.</title>
        <authorList>
            <consortium name="The Broad Institute Genomics Platform"/>
            <consortium name="The Broad Institute Genome Sequencing Center for Infectious Disease"/>
            <person name="Wu L."/>
            <person name="Ma J."/>
        </authorList>
    </citation>
    <scope>NUCLEOTIDE SEQUENCE [LARGE SCALE GENOMIC DNA]</scope>
    <source>
        <strain evidence="14">JCM 15503</strain>
    </source>
</reference>
<dbReference type="InterPro" id="IPR044143">
    <property type="entry name" value="GlgB_N_E_set_prok"/>
</dbReference>
<keyword evidence="5 10" id="KW-0321">Glycogen metabolism</keyword>
<evidence type="ECO:0000313" key="14">
    <source>
        <dbReference type="Proteomes" id="UP001500279"/>
    </source>
</evidence>
<feature type="domain" description="Glycosyl hydrolase family 13 catalytic" evidence="12">
    <location>
        <begin position="274"/>
        <end position="632"/>
    </location>
</feature>
<dbReference type="EMBL" id="BAAAEW010000014">
    <property type="protein sequence ID" value="GAA0751915.1"/>
    <property type="molecule type" value="Genomic_DNA"/>
</dbReference>
<dbReference type="InterPro" id="IPR017853">
    <property type="entry name" value="GH"/>
</dbReference>
<proteinExistence type="inferred from homology"/>
<protein>
    <recommendedName>
        <fullName evidence="10">1,4-alpha-glucan branching enzyme GlgB</fullName>
        <ecNumber evidence="10">2.4.1.18</ecNumber>
    </recommendedName>
    <alternativeName>
        <fullName evidence="10">1,4-alpha-D-glucan:1,4-alpha-D-glucan 6-glucosyl-transferase</fullName>
    </alternativeName>
    <alternativeName>
        <fullName evidence="10">Alpha-(1-&gt;4)-glucan branching enzyme</fullName>
    </alternativeName>
    <alternativeName>
        <fullName evidence="10">Glycogen branching enzyme</fullName>
        <shortName evidence="10">BE</shortName>
    </alternativeName>
</protein>
<keyword evidence="9 10" id="KW-0119">Carbohydrate metabolism</keyword>
<dbReference type="Pfam" id="PF00128">
    <property type="entry name" value="Alpha-amylase"/>
    <property type="match status" value="1"/>
</dbReference>
<comment type="pathway">
    <text evidence="3 10">Glycan biosynthesis; glycogen biosynthesis.</text>
</comment>
<dbReference type="Pfam" id="PF02922">
    <property type="entry name" value="CBM_48"/>
    <property type="match status" value="1"/>
</dbReference>
<dbReference type="EC" id="2.4.1.18" evidence="10"/>
<evidence type="ECO:0000256" key="5">
    <source>
        <dbReference type="ARBA" id="ARBA00022600"/>
    </source>
</evidence>
<dbReference type="SUPFAM" id="SSF81296">
    <property type="entry name" value="E set domains"/>
    <property type="match status" value="1"/>
</dbReference>
<feature type="active site" description="Nucleophile" evidence="10">
    <location>
        <position position="431"/>
    </location>
</feature>
<organism evidence="13 14">
    <name type="scientific">Ideonella azotifigens</name>
    <dbReference type="NCBI Taxonomy" id="513160"/>
    <lineage>
        <taxon>Bacteria</taxon>
        <taxon>Pseudomonadati</taxon>
        <taxon>Pseudomonadota</taxon>
        <taxon>Betaproteobacteria</taxon>
        <taxon>Burkholderiales</taxon>
        <taxon>Sphaerotilaceae</taxon>
        <taxon>Ideonella</taxon>
    </lineage>
</organism>
<evidence type="ECO:0000256" key="3">
    <source>
        <dbReference type="ARBA" id="ARBA00004964"/>
    </source>
</evidence>
<dbReference type="NCBIfam" id="NF008967">
    <property type="entry name" value="PRK12313.1"/>
    <property type="match status" value="1"/>
</dbReference>
<dbReference type="Gene3D" id="3.20.20.80">
    <property type="entry name" value="Glycosidases"/>
    <property type="match status" value="1"/>
</dbReference>
<dbReference type="Gene3D" id="2.60.40.1180">
    <property type="entry name" value="Golgi alpha-mannosidase II"/>
    <property type="match status" value="1"/>
</dbReference>
<evidence type="ECO:0000256" key="7">
    <source>
        <dbReference type="ARBA" id="ARBA00022679"/>
    </source>
</evidence>
<comment type="similarity">
    <text evidence="4 10">Belongs to the glycosyl hydrolase 13 family. GlgB subfamily.</text>
</comment>
<dbReference type="InterPro" id="IPR013783">
    <property type="entry name" value="Ig-like_fold"/>
</dbReference>
<evidence type="ECO:0000256" key="11">
    <source>
        <dbReference type="SAM" id="MobiDB-lite"/>
    </source>
</evidence>
<evidence type="ECO:0000256" key="4">
    <source>
        <dbReference type="ARBA" id="ARBA00009000"/>
    </source>
</evidence>
<dbReference type="InterPro" id="IPR054169">
    <property type="entry name" value="GlgB_N"/>
</dbReference>
<comment type="subunit">
    <text evidence="10">Monomer.</text>
</comment>
<evidence type="ECO:0000256" key="2">
    <source>
        <dbReference type="ARBA" id="ARBA00002953"/>
    </source>
</evidence>
<dbReference type="PIRSF" id="PIRSF000463">
    <property type="entry name" value="GlgB"/>
    <property type="match status" value="1"/>
</dbReference>
<dbReference type="InterPro" id="IPR006407">
    <property type="entry name" value="GlgB"/>
</dbReference>
<feature type="active site" description="Proton donor" evidence="10">
    <location>
        <position position="484"/>
    </location>
</feature>
<dbReference type="InterPro" id="IPR004193">
    <property type="entry name" value="Glyco_hydro_13_N"/>
</dbReference>
<evidence type="ECO:0000256" key="1">
    <source>
        <dbReference type="ARBA" id="ARBA00000826"/>
    </source>
</evidence>
<dbReference type="CDD" id="cd11322">
    <property type="entry name" value="AmyAc_Glg_BE"/>
    <property type="match status" value="1"/>
</dbReference>
<comment type="catalytic activity">
    <reaction evidence="1 10">
        <text>Transfers a segment of a (1-&gt;4)-alpha-D-glucan chain to a primary hydroxy group in a similar glucan chain.</text>
        <dbReference type="EC" id="2.4.1.18"/>
    </reaction>
</comment>